<feature type="transmembrane region" description="Helical" evidence="8">
    <location>
        <begin position="46"/>
        <end position="70"/>
    </location>
</feature>
<keyword evidence="7 8" id="KW-0472">Membrane</keyword>
<evidence type="ECO:0000256" key="1">
    <source>
        <dbReference type="ARBA" id="ARBA00022475"/>
    </source>
</evidence>
<evidence type="ECO:0000256" key="6">
    <source>
        <dbReference type="ARBA" id="ARBA00022989"/>
    </source>
</evidence>
<evidence type="ECO:0000313" key="10">
    <source>
        <dbReference type="Proteomes" id="UP000019109"/>
    </source>
</evidence>
<dbReference type="EMBL" id="BAVR01000024">
    <property type="protein sequence ID" value="GAE88752.1"/>
    <property type="molecule type" value="Genomic_DNA"/>
</dbReference>
<dbReference type="SMART" id="SM00793">
    <property type="entry name" value="AgrB"/>
    <property type="match status" value="1"/>
</dbReference>
<dbReference type="GO" id="GO:0006508">
    <property type="term" value="P:proteolysis"/>
    <property type="evidence" value="ECO:0007669"/>
    <property type="project" value="UniProtKB-KW"/>
</dbReference>
<dbReference type="GO" id="GO:0016020">
    <property type="term" value="C:membrane"/>
    <property type="evidence" value="ECO:0007669"/>
    <property type="project" value="InterPro"/>
</dbReference>
<evidence type="ECO:0000256" key="7">
    <source>
        <dbReference type="ARBA" id="ARBA00023136"/>
    </source>
</evidence>
<keyword evidence="6 8" id="KW-1133">Transmembrane helix</keyword>
<gene>
    <name evidence="9" type="ORF">JCM21531_2225</name>
</gene>
<keyword evidence="10" id="KW-1185">Reference proteome</keyword>
<evidence type="ECO:0000256" key="4">
    <source>
        <dbReference type="ARBA" id="ARBA00022692"/>
    </source>
</evidence>
<protein>
    <submittedName>
        <fullName evidence="9">Accessory gene regulator B</fullName>
    </submittedName>
</protein>
<feature type="transmembrane region" description="Helical" evidence="8">
    <location>
        <begin position="82"/>
        <end position="103"/>
    </location>
</feature>
<name>W4V6D2_9FIRM</name>
<evidence type="ECO:0000256" key="3">
    <source>
        <dbReference type="ARBA" id="ARBA00022670"/>
    </source>
</evidence>
<dbReference type="Pfam" id="PF04647">
    <property type="entry name" value="AgrB"/>
    <property type="match status" value="1"/>
</dbReference>
<dbReference type="OrthoDB" id="9815055at2"/>
<feature type="transmembrane region" description="Helical" evidence="8">
    <location>
        <begin position="109"/>
        <end position="127"/>
    </location>
</feature>
<sequence length="199" mass="22233">MWLLKKLCNNITNAIKKRVKDIDDDKAEIINYGLYLWIADIIKMTIILSTAYFLGVFRLTIVFILSFGLLRVFAGGSHAKTFWGCLFTNSAITFGSVYLSLLLSFIKPVVLILPIMPFCAAILYLYAPADHENKPIVSKKQKKKLKTAAYIVLILEYLISASITQNVFSNAIILSTLFVCLGMLPATYKIMGARHGNGL</sequence>
<evidence type="ECO:0000256" key="2">
    <source>
        <dbReference type="ARBA" id="ARBA00022654"/>
    </source>
</evidence>
<keyword evidence="2" id="KW-0673">Quorum sensing</keyword>
<feature type="transmembrane region" description="Helical" evidence="8">
    <location>
        <begin position="148"/>
        <end position="165"/>
    </location>
</feature>
<feature type="transmembrane region" description="Helical" evidence="8">
    <location>
        <begin position="171"/>
        <end position="191"/>
    </location>
</feature>
<dbReference type="GO" id="GO:0009372">
    <property type="term" value="P:quorum sensing"/>
    <property type="evidence" value="ECO:0007669"/>
    <property type="project" value="UniProtKB-KW"/>
</dbReference>
<evidence type="ECO:0000313" key="9">
    <source>
        <dbReference type="EMBL" id="GAE88752.1"/>
    </source>
</evidence>
<proteinExistence type="predicted"/>
<dbReference type="RefSeq" id="WP_038288902.1">
    <property type="nucleotide sequence ID" value="NZ_BAVR01000024.1"/>
</dbReference>
<evidence type="ECO:0000256" key="5">
    <source>
        <dbReference type="ARBA" id="ARBA00022801"/>
    </source>
</evidence>
<keyword evidence="5" id="KW-0378">Hydrolase</keyword>
<keyword evidence="4 8" id="KW-0812">Transmembrane</keyword>
<dbReference type="Proteomes" id="UP000019109">
    <property type="component" value="Unassembled WGS sequence"/>
</dbReference>
<keyword evidence="3" id="KW-0645">Protease</keyword>
<dbReference type="InterPro" id="IPR006741">
    <property type="entry name" value="AgrB"/>
</dbReference>
<dbReference type="AlphaFoldDB" id="W4V6D2"/>
<evidence type="ECO:0000256" key="8">
    <source>
        <dbReference type="SAM" id="Phobius"/>
    </source>
</evidence>
<dbReference type="GO" id="GO:0008233">
    <property type="term" value="F:peptidase activity"/>
    <property type="evidence" value="ECO:0007669"/>
    <property type="project" value="UniProtKB-KW"/>
</dbReference>
<organism evidence="9 10">
    <name type="scientific">Acetivibrio straminisolvens JCM 21531</name>
    <dbReference type="NCBI Taxonomy" id="1294263"/>
    <lineage>
        <taxon>Bacteria</taxon>
        <taxon>Bacillati</taxon>
        <taxon>Bacillota</taxon>
        <taxon>Clostridia</taxon>
        <taxon>Eubacteriales</taxon>
        <taxon>Oscillospiraceae</taxon>
        <taxon>Acetivibrio</taxon>
    </lineage>
</organism>
<accession>W4V6D2</accession>
<reference evidence="9" key="1">
    <citation type="journal article" date="2014" name="Genome Announc.">
        <title>Draft Genome Sequence of Clostridium straminisolvens Strain JCM 21531T, Isolated from a Cellulose-Degrading Bacterial Community.</title>
        <authorList>
            <person name="Yuki M."/>
            <person name="Oshima K."/>
            <person name="Suda W."/>
            <person name="Sakamoto M."/>
            <person name="Kitamura K."/>
            <person name="Iida T."/>
            <person name="Hattori M."/>
            <person name="Ohkuma M."/>
        </authorList>
    </citation>
    <scope>NUCLEOTIDE SEQUENCE [LARGE SCALE GENOMIC DNA]</scope>
    <source>
        <strain evidence="9">JCM 21531</strain>
    </source>
</reference>
<comment type="caution">
    <text evidence="9">The sequence shown here is derived from an EMBL/GenBank/DDBJ whole genome shotgun (WGS) entry which is preliminary data.</text>
</comment>
<dbReference type="STRING" id="1294263.JCM21531_2225"/>
<keyword evidence="1" id="KW-1003">Cell membrane</keyword>